<dbReference type="InterPro" id="IPR013868">
    <property type="entry name" value="Cut8/Sts1_fam"/>
</dbReference>
<dbReference type="Proteomes" id="UP001208570">
    <property type="component" value="Unassembled WGS sequence"/>
</dbReference>
<dbReference type="Gene3D" id="1.20.58.1590">
    <property type="entry name" value="Tethering factor for nuclear proteasome Cut8/Sts1"/>
    <property type="match status" value="1"/>
</dbReference>
<comment type="subcellular location">
    <subcellularLocation>
        <location evidence="1">Nucleus</location>
    </subcellularLocation>
</comment>
<evidence type="ECO:0000256" key="1">
    <source>
        <dbReference type="ARBA" id="ARBA00004123"/>
    </source>
</evidence>
<reference evidence="5" key="1">
    <citation type="journal article" date="2023" name="Mol. Biol. Evol.">
        <title>Third-Generation Sequencing Reveals the Adaptive Role of the Epigenome in Three Deep-Sea Polychaetes.</title>
        <authorList>
            <person name="Perez M."/>
            <person name="Aroh O."/>
            <person name="Sun Y."/>
            <person name="Lan Y."/>
            <person name="Juniper S.K."/>
            <person name="Young C.R."/>
            <person name="Angers B."/>
            <person name="Qian P.Y."/>
        </authorList>
    </citation>
    <scope>NUCLEOTIDE SEQUENCE</scope>
    <source>
        <strain evidence="5">P08H-3</strain>
    </source>
</reference>
<evidence type="ECO:0000313" key="6">
    <source>
        <dbReference type="Proteomes" id="UP001208570"/>
    </source>
</evidence>
<dbReference type="GO" id="GO:0031144">
    <property type="term" value="P:proteasome localization"/>
    <property type="evidence" value="ECO:0007669"/>
    <property type="project" value="InterPro"/>
</dbReference>
<comment type="caution">
    <text evidence="5">The sequence shown here is derived from an EMBL/GenBank/DDBJ whole genome shotgun (WGS) entry which is preliminary data.</text>
</comment>
<name>A0AAD9N7M8_9ANNE</name>
<keyword evidence="3" id="KW-0539">Nucleus</keyword>
<evidence type="ECO:0000256" key="4">
    <source>
        <dbReference type="SAM" id="MobiDB-lite"/>
    </source>
</evidence>
<dbReference type="AlphaFoldDB" id="A0AAD9N7M8"/>
<proteinExistence type="inferred from homology"/>
<dbReference type="EMBL" id="JAODUP010000170">
    <property type="protein sequence ID" value="KAK2158438.1"/>
    <property type="molecule type" value="Genomic_DNA"/>
</dbReference>
<gene>
    <name evidence="5" type="ORF">LSH36_170g01007</name>
</gene>
<evidence type="ECO:0000256" key="3">
    <source>
        <dbReference type="ARBA" id="ARBA00023242"/>
    </source>
</evidence>
<sequence>MGSVGVDLSPHNDNHNVNWFGVVGGLDRIAGHCHASPSHGNVAFMNEAYLSPEEEIIFQRSHRRRSLPGTSSRHRLQYDTNFLQIMPPKDRRLSYLSQKRRLSSPAKLPSPKKKCIRQSGSPVSKTVSPVLFHTKLHAFNTSQLVGVVDALVQCHPEVDQVVRKLITVPDLQTLCDKLACLKHNIYRSLPTVRFGSSRDASCYRRAKVHLSTFKKACLEEGKLLLLSQDWNLLILYVLSAWKYVHGLPDWDDASHNAIKKQCFQTLAAQCMVAIKRKPFDSSSLEDLRKRLQKAVQCSKEIEPCLRYVEKLSASKS</sequence>
<dbReference type="GO" id="GO:0070628">
    <property type="term" value="F:proteasome binding"/>
    <property type="evidence" value="ECO:0007669"/>
    <property type="project" value="TreeGrafter"/>
</dbReference>
<evidence type="ECO:0000313" key="5">
    <source>
        <dbReference type="EMBL" id="KAK2158438.1"/>
    </source>
</evidence>
<keyword evidence="6" id="KW-1185">Reference proteome</keyword>
<organism evidence="5 6">
    <name type="scientific">Paralvinella palmiformis</name>
    <dbReference type="NCBI Taxonomy" id="53620"/>
    <lineage>
        <taxon>Eukaryota</taxon>
        <taxon>Metazoa</taxon>
        <taxon>Spiralia</taxon>
        <taxon>Lophotrochozoa</taxon>
        <taxon>Annelida</taxon>
        <taxon>Polychaeta</taxon>
        <taxon>Sedentaria</taxon>
        <taxon>Canalipalpata</taxon>
        <taxon>Terebellida</taxon>
        <taxon>Terebelliformia</taxon>
        <taxon>Alvinellidae</taxon>
        <taxon>Paralvinella</taxon>
    </lineage>
</organism>
<evidence type="ECO:0000256" key="2">
    <source>
        <dbReference type="ARBA" id="ARBA00006199"/>
    </source>
</evidence>
<accession>A0AAD9N7M8</accession>
<dbReference type="InterPro" id="IPR038422">
    <property type="entry name" value="Cut8/Sts1_sf"/>
</dbReference>
<dbReference type="PANTHER" id="PTHR28032:SF1">
    <property type="entry name" value="FI02826P"/>
    <property type="match status" value="1"/>
</dbReference>
<feature type="region of interest" description="Disordered" evidence="4">
    <location>
        <begin position="100"/>
        <end position="121"/>
    </location>
</feature>
<dbReference type="Pfam" id="PF08559">
    <property type="entry name" value="Cut8"/>
    <property type="match status" value="1"/>
</dbReference>
<dbReference type="GO" id="GO:0031965">
    <property type="term" value="C:nuclear membrane"/>
    <property type="evidence" value="ECO:0007669"/>
    <property type="project" value="TreeGrafter"/>
</dbReference>
<dbReference type="GO" id="GO:0071630">
    <property type="term" value="P:nuclear protein quality control by the ubiquitin-proteasome system"/>
    <property type="evidence" value="ECO:0007669"/>
    <property type="project" value="InterPro"/>
</dbReference>
<dbReference type="PANTHER" id="PTHR28032">
    <property type="entry name" value="FI02826P"/>
    <property type="match status" value="1"/>
</dbReference>
<comment type="similarity">
    <text evidence="2">Belongs to the cut8/STS1 family.</text>
</comment>
<protein>
    <submittedName>
        <fullName evidence="5">Uncharacterized protein</fullName>
    </submittedName>
</protein>